<dbReference type="InterPro" id="IPR008271">
    <property type="entry name" value="Ser/Thr_kinase_AS"/>
</dbReference>
<comment type="catalytic activity">
    <reaction evidence="13">
        <text>L-seryl-[protein] + ATP = O-phospho-L-seryl-[protein] + ADP + H(+)</text>
        <dbReference type="Rhea" id="RHEA:17989"/>
        <dbReference type="Rhea" id="RHEA-COMP:9863"/>
        <dbReference type="Rhea" id="RHEA-COMP:11604"/>
        <dbReference type="ChEBI" id="CHEBI:15378"/>
        <dbReference type="ChEBI" id="CHEBI:29999"/>
        <dbReference type="ChEBI" id="CHEBI:30616"/>
        <dbReference type="ChEBI" id="CHEBI:83421"/>
        <dbReference type="ChEBI" id="CHEBI:456216"/>
        <dbReference type="EC" id="2.7.11.1"/>
    </reaction>
</comment>
<dbReference type="PANTHER" id="PTHR11177">
    <property type="entry name" value="CHITINASE"/>
    <property type="match status" value="1"/>
</dbReference>
<feature type="domain" description="GH18" evidence="18">
    <location>
        <begin position="26"/>
        <end position="367"/>
    </location>
</feature>
<dbReference type="AlphaFoldDB" id="A0A9J5Y0Y4"/>
<dbReference type="Proteomes" id="UP000824120">
    <property type="component" value="Chromosome 7"/>
</dbReference>
<dbReference type="InterPro" id="IPR001223">
    <property type="entry name" value="Glyco_hydro18_cat"/>
</dbReference>
<dbReference type="PROSITE" id="PS51910">
    <property type="entry name" value="GH18_2"/>
    <property type="match status" value="2"/>
</dbReference>
<evidence type="ECO:0000256" key="5">
    <source>
        <dbReference type="ARBA" id="ARBA00022729"/>
    </source>
</evidence>
<dbReference type="GO" id="GO:0004568">
    <property type="term" value="F:chitinase activity"/>
    <property type="evidence" value="ECO:0007669"/>
    <property type="project" value="TreeGrafter"/>
</dbReference>
<feature type="domain" description="GH18" evidence="18">
    <location>
        <begin position="704"/>
        <end position="1051"/>
    </location>
</feature>
<dbReference type="GO" id="GO:0005576">
    <property type="term" value="C:extracellular region"/>
    <property type="evidence" value="ECO:0007669"/>
    <property type="project" value="TreeGrafter"/>
</dbReference>
<protein>
    <recommendedName>
        <fullName evidence="2">non-specific serine/threonine protein kinase</fullName>
        <ecNumber evidence="2">2.7.11.1</ecNumber>
    </recommendedName>
</protein>
<dbReference type="CDD" id="cd02879">
    <property type="entry name" value="GH18_plant_chitinase_class_V"/>
    <property type="match status" value="2"/>
</dbReference>
<dbReference type="Gene3D" id="3.10.50.10">
    <property type="match status" value="2"/>
</dbReference>
<keyword evidence="11 14" id="KW-0326">Glycosidase</keyword>
<comment type="catalytic activity">
    <reaction evidence="12">
        <text>L-threonyl-[protein] + ATP = O-phospho-L-threonyl-[protein] + ADP + H(+)</text>
        <dbReference type="Rhea" id="RHEA:46608"/>
        <dbReference type="Rhea" id="RHEA-COMP:11060"/>
        <dbReference type="Rhea" id="RHEA-COMP:11605"/>
        <dbReference type="ChEBI" id="CHEBI:15378"/>
        <dbReference type="ChEBI" id="CHEBI:30013"/>
        <dbReference type="ChEBI" id="CHEBI:30616"/>
        <dbReference type="ChEBI" id="CHEBI:61977"/>
        <dbReference type="ChEBI" id="CHEBI:456216"/>
        <dbReference type="EC" id="2.7.11.1"/>
    </reaction>
</comment>
<dbReference type="PROSITE" id="PS01095">
    <property type="entry name" value="GH18_1"/>
    <property type="match status" value="1"/>
</dbReference>
<evidence type="ECO:0000256" key="13">
    <source>
        <dbReference type="ARBA" id="ARBA00048679"/>
    </source>
</evidence>
<dbReference type="EC" id="2.7.11.1" evidence="2"/>
<keyword evidence="10" id="KW-0325">Glycoprotein</keyword>
<evidence type="ECO:0000256" key="15">
    <source>
        <dbReference type="SAM" id="Phobius"/>
    </source>
</evidence>
<comment type="similarity">
    <text evidence="1">Belongs to the glycosyl hydrolase 18 family. Chitinase class V subfamily.</text>
</comment>
<dbReference type="InterPro" id="IPR011009">
    <property type="entry name" value="Kinase-like_dom_sf"/>
</dbReference>
<dbReference type="GO" id="GO:0005524">
    <property type="term" value="F:ATP binding"/>
    <property type="evidence" value="ECO:0007669"/>
    <property type="project" value="UniProtKB-KW"/>
</dbReference>
<keyword evidence="6" id="KW-0547">Nucleotide-binding</keyword>
<feature type="chain" id="PRO_5039892038" description="non-specific serine/threonine protein kinase" evidence="16">
    <location>
        <begin position="21"/>
        <end position="1051"/>
    </location>
</feature>
<dbReference type="FunFam" id="3.10.50.10:FF:000003">
    <property type="entry name" value="Class V chitinase CHIT5b"/>
    <property type="match status" value="1"/>
</dbReference>
<feature type="transmembrane region" description="Helical" evidence="15">
    <location>
        <begin position="376"/>
        <end position="396"/>
    </location>
</feature>
<dbReference type="InterPro" id="IPR001579">
    <property type="entry name" value="Glyco_hydro_18_chit_AS"/>
</dbReference>
<keyword evidence="15" id="KW-0812">Transmembrane</keyword>
<dbReference type="GO" id="GO:0006032">
    <property type="term" value="P:chitin catabolic process"/>
    <property type="evidence" value="ECO:0007669"/>
    <property type="project" value="TreeGrafter"/>
</dbReference>
<dbReference type="InterPro" id="IPR011583">
    <property type="entry name" value="Chitinase_II/V-like_cat"/>
</dbReference>
<keyword evidence="5 16" id="KW-0732">Signal</keyword>
<dbReference type="FunFam" id="1.10.510.10:FF:001023">
    <property type="entry name" value="Os07g0541700 protein"/>
    <property type="match status" value="1"/>
</dbReference>
<dbReference type="InterPro" id="IPR017853">
    <property type="entry name" value="GH"/>
</dbReference>
<evidence type="ECO:0000256" key="2">
    <source>
        <dbReference type="ARBA" id="ARBA00012513"/>
    </source>
</evidence>
<dbReference type="InterPro" id="IPR029070">
    <property type="entry name" value="Chitinase_insertion_sf"/>
</dbReference>
<proteinExistence type="inferred from homology"/>
<dbReference type="Gene3D" id="3.20.20.80">
    <property type="entry name" value="Glycosidases"/>
    <property type="match status" value="2"/>
</dbReference>
<keyword evidence="15" id="KW-1133">Transmembrane helix</keyword>
<accession>A0A9J5Y0Y4</accession>
<dbReference type="FunFam" id="3.30.200.20:FF:000951">
    <property type="entry name" value="Uncharacterized protein"/>
    <property type="match status" value="1"/>
</dbReference>
<dbReference type="GO" id="GO:0004674">
    <property type="term" value="F:protein serine/threonine kinase activity"/>
    <property type="evidence" value="ECO:0007669"/>
    <property type="project" value="UniProtKB-KW"/>
</dbReference>
<dbReference type="InterPro" id="IPR000719">
    <property type="entry name" value="Prot_kinase_dom"/>
</dbReference>
<evidence type="ECO:0000256" key="16">
    <source>
        <dbReference type="SAM" id="SignalP"/>
    </source>
</evidence>
<dbReference type="SMART" id="SM00636">
    <property type="entry name" value="Glyco_18"/>
    <property type="match status" value="2"/>
</dbReference>
<evidence type="ECO:0000256" key="6">
    <source>
        <dbReference type="ARBA" id="ARBA00022741"/>
    </source>
</evidence>
<gene>
    <name evidence="19" type="ORF">H5410_034866</name>
</gene>
<evidence type="ECO:0000259" key="18">
    <source>
        <dbReference type="PROSITE" id="PS51910"/>
    </source>
</evidence>
<evidence type="ECO:0000256" key="4">
    <source>
        <dbReference type="ARBA" id="ARBA00022679"/>
    </source>
</evidence>
<dbReference type="InterPro" id="IPR050314">
    <property type="entry name" value="Glycosyl_Hydrlase_18"/>
</dbReference>
<dbReference type="SUPFAM" id="SSF51445">
    <property type="entry name" value="(Trans)glycosidases"/>
    <property type="match status" value="2"/>
</dbReference>
<evidence type="ECO:0000256" key="10">
    <source>
        <dbReference type="ARBA" id="ARBA00023180"/>
    </source>
</evidence>
<dbReference type="SMART" id="SM00220">
    <property type="entry name" value="S_TKc"/>
    <property type="match status" value="1"/>
</dbReference>
<dbReference type="GO" id="GO:0008061">
    <property type="term" value="F:chitin binding"/>
    <property type="evidence" value="ECO:0007669"/>
    <property type="project" value="InterPro"/>
</dbReference>
<evidence type="ECO:0000313" key="20">
    <source>
        <dbReference type="Proteomes" id="UP000824120"/>
    </source>
</evidence>
<dbReference type="PROSITE" id="PS00108">
    <property type="entry name" value="PROTEIN_KINASE_ST"/>
    <property type="match status" value="1"/>
</dbReference>
<reference evidence="19 20" key="1">
    <citation type="submission" date="2020-09" db="EMBL/GenBank/DDBJ databases">
        <title>De no assembly of potato wild relative species, Solanum commersonii.</title>
        <authorList>
            <person name="Cho K."/>
        </authorList>
    </citation>
    <scope>NUCLEOTIDE SEQUENCE [LARGE SCALE GENOMIC DNA]</scope>
    <source>
        <strain evidence="19">LZ3.2</strain>
        <tissue evidence="19">Leaf</tissue>
    </source>
</reference>
<feature type="signal peptide" evidence="16">
    <location>
        <begin position="1"/>
        <end position="20"/>
    </location>
</feature>
<dbReference type="FunFam" id="3.10.50.10:FF:000015">
    <property type="entry name" value="Chitotriosidase-1"/>
    <property type="match status" value="1"/>
</dbReference>
<name>A0A9J5Y0Y4_SOLCO</name>
<dbReference type="GO" id="GO:0005975">
    <property type="term" value="P:carbohydrate metabolic process"/>
    <property type="evidence" value="ECO:0007669"/>
    <property type="project" value="InterPro"/>
</dbReference>
<keyword evidence="20" id="KW-1185">Reference proteome</keyword>
<evidence type="ECO:0000256" key="14">
    <source>
        <dbReference type="RuleBase" id="RU000489"/>
    </source>
</evidence>
<dbReference type="Pfam" id="PF00704">
    <property type="entry name" value="Glyco_hydro_18"/>
    <property type="match status" value="2"/>
</dbReference>
<evidence type="ECO:0000256" key="7">
    <source>
        <dbReference type="ARBA" id="ARBA00022777"/>
    </source>
</evidence>
<evidence type="ECO:0000256" key="8">
    <source>
        <dbReference type="ARBA" id="ARBA00022801"/>
    </source>
</evidence>
<keyword evidence="4" id="KW-0808">Transferase</keyword>
<evidence type="ECO:0000256" key="12">
    <source>
        <dbReference type="ARBA" id="ARBA00047899"/>
    </source>
</evidence>
<evidence type="ECO:0000259" key="17">
    <source>
        <dbReference type="PROSITE" id="PS50011"/>
    </source>
</evidence>
<dbReference type="Gene3D" id="3.30.200.20">
    <property type="entry name" value="Phosphorylase Kinase, domain 1"/>
    <property type="match status" value="1"/>
</dbReference>
<evidence type="ECO:0000256" key="9">
    <source>
        <dbReference type="ARBA" id="ARBA00022840"/>
    </source>
</evidence>
<keyword evidence="8 14" id="KW-0378">Hydrolase</keyword>
<keyword evidence="9" id="KW-0067">ATP-binding</keyword>
<dbReference type="SUPFAM" id="SSF56112">
    <property type="entry name" value="Protein kinase-like (PK-like)"/>
    <property type="match status" value="1"/>
</dbReference>
<dbReference type="PROSITE" id="PS50011">
    <property type="entry name" value="PROTEIN_KINASE_DOM"/>
    <property type="match status" value="1"/>
</dbReference>
<keyword evidence="3" id="KW-0723">Serine/threonine-protein kinase</keyword>
<sequence>MSSKRLFSFLFLLVLPFSSSSDTTSWIKSGFWYAGSVFPIPEIPSTMYTHLHVAFAYINTSNFEVYINNSDEPYISTFTKTVKQNNPSVITLLSILGGYYESFAFFAMISEFSRRKSFITSSIKTARLYGFQGLDLLGVYPNTAANMTNMRTFIEEWRTTINFESNNSLILTMGAYYSPMLIDQLMKYPVETIVRNFDWVHLRAYDYYLPSKNNVTRAHSALYDPSSTQNTDYGIKEWIKNGLPANKIVIGLAYHGYAWTLVNPNHNMVGSPARGPAIASDGSSMNYRIIKRYMKSYGAIPVYNSTYVVNYVAIGSLWIGYDDVEAIRTKVSYAKDKGLRGFAAFQIPSDDVDWELSKAASDEEEEEDHRGSKRRLLAILLPTITISTIIVISSILCILKKKTVRSEGIEELNERDIGRNLKVFSFDQIKETTNNFSIKNKIGEGGFGPVYKGRLSDGQEIAVKRLSECSKQGVEEFQNEVSLASKLQHVNVLQLQGFCIEKEEKILVYEYMSNRSLDFYLYDPVKSLTLDWETRVRIIEGVTQGLLYLQEYSTFTVIHRDLKASNILLDDEMKPRISDFGIARLFQKDEKEANTGKISMLNEAYTPGNMMFIASESCCCKSLVERRIHAYELCQKGNGVDFIDPSLQDDFQISKQVRYMQVALLCVQEKWEDRPSMLEYDECGVTNDYLVYQQQIYYNLMSGSVKGAYYPSWAFSTFPPSSIDTSLFTHIYYAFLVPNNTTFKFDIDDETSTLLINFTSTLRSKRPSVKTLFSVGGGGEGPARFSRMASTSASRLSFIKSSIEVARKYKFDGFDLDWEFPQNNKDMENFAILVNEWRVEVKKESLATKRPQLLITAAVYFSVDFFLWGEFRSYPVPSINKNLDWINLMFYDYHGSWDTSATGAQAALFDTKSNVSTSYGLSTWIKAGALRSKLIMGLPLYGRTWKLKDPNVDGIGAPAVGVGPGDEGTLTYREIEKFNEENNAKVVYDSATVSAYSVAGTSWIGFDDTNSVARKLHYAQSQRLRGYCFWAVAGDKDWKISRTAKQSWIIS</sequence>
<evidence type="ECO:0000256" key="1">
    <source>
        <dbReference type="ARBA" id="ARBA00008682"/>
    </source>
</evidence>
<dbReference type="InterPro" id="IPR001245">
    <property type="entry name" value="Ser-Thr/Tyr_kinase_cat_dom"/>
</dbReference>
<dbReference type="PANTHER" id="PTHR11177:SF396">
    <property type="entry name" value="NOD FACTOR HYDROLASE PROTEIN 1"/>
    <property type="match status" value="1"/>
</dbReference>
<organism evidence="19 20">
    <name type="scientific">Solanum commersonii</name>
    <name type="common">Commerson's wild potato</name>
    <name type="synonym">Commerson's nightshade</name>
    <dbReference type="NCBI Taxonomy" id="4109"/>
    <lineage>
        <taxon>Eukaryota</taxon>
        <taxon>Viridiplantae</taxon>
        <taxon>Streptophyta</taxon>
        <taxon>Embryophyta</taxon>
        <taxon>Tracheophyta</taxon>
        <taxon>Spermatophyta</taxon>
        <taxon>Magnoliopsida</taxon>
        <taxon>eudicotyledons</taxon>
        <taxon>Gunneridae</taxon>
        <taxon>Pentapetalae</taxon>
        <taxon>asterids</taxon>
        <taxon>lamiids</taxon>
        <taxon>Solanales</taxon>
        <taxon>Solanaceae</taxon>
        <taxon>Solanoideae</taxon>
        <taxon>Solaneae</taxon>
        <taxon>Solanum</taxon>
    </lineage>
</organism>
<dbReference type="EMBL" id="JACXVP010000007">
    <property type="protein sequence ID" value="KAG5593634.1"/>
    <property type="molecule type" value="Genomic_DNA"/>
</dbReference>
<evidence type="ECO:0000256" key="3">
    <source>
        <dbReference type="ARBA" id="ARBA00022527"/>
    </source>
</evidence>
<dbReference type="OrthoDB" id="76388at2759"/>
<evidence type="ECO:0000256" key="11">
    <source>
        <dbReference type="ARBA" id="ARBA00023295"/>
    </source>
</evidence>
<dbReference type="Pfam" id="PF07714">
    <property type="entry name" value="PK_Tyr_Ser-Thr"/>
    <property type="match status" value="1"/>
</dbReference>
<evidence type="ECO:0000313" key="19">
    <source>
        <dbReference type="EMBL" id="KAG5593634.1"/>
    </source>
</evidence>
<dbReference type="SUPFAM" id="SSF54556">
    <property type="entry name" value="Chitinase insertion domain"/>
    <property type="match status" value="2"/>
</dbReference>
<dbReference type="Gene3D" id="1.10.510.10">
    <property type="entry name" value="Transferase(Phosphotransferase) domain 1"/>
    <property type="match status" value="1"/>
</dbReference>
<feature type="domain" description="Protein kinase" evidence="17">
    <location>
        <begin position="436"/>
        <end position="785"/>
    </location>
</feature>
<keyword evidence="7" id="KW-0418">Kinase</keyword>
<comment type="caution">
    <text evidence="19">The sequence shown here is derived from an EMBL/GenBank/DDBJ whole genome shotgun (WGS) entry which is preliminary data.</text>
</comment>
<keyword evidence="15" id="KW-0472">Membrane</keyword>